<dbReference type="Gene3D" id="3.40.50.720">
    <property type="entry name" value="NAD(P)-binding Rossmann-like Domain"/>
    <property type="match status" value="1"/>
</dbReference>
<dbReference type="SUPFAM" id="SSF55347">
    <property type="entry name" value="Glyceraldehyde-3-phosphate dehydrogenase-like, C-terminal domain"/>
    <property type="match status" value="1"/>
</dbReference>
<dbReference type="AlphaFoldDB" id="A0A9W5YGE4"/>
<dbReference type="EMBL" id="BRLB01000017">
    <property type="protein sequence ID" value="GKX31449.1"/>
    <property type="molecule type" value="Genomic_DNA"/>
</dbReference>
<reference evidence="3" key="1">
    <citation type="submission" date="2022-06" db="EMBL/GenBank/DDBJ databases">
        <title>Vallitalea longa sp. nov., an anaerobic bacterium isolated from marine sediment.</title>
        <authorList>
            <person name="Hirano S."/>
            <person name="Terahara T."/>
            <person name="Mori K."/>
            <person name="Hamada M."/>
            <person name="Matsumoto R."/>
            <person name="Kobayashi T."/>
        </authorList>
    </citation>
    <scope>NUCLEOTIDE SEQUENCE</scope>
    <source>
        <strain evidence="3">SH18-1</strain>
    </source>
</reference>
<dbReference type="PANTHER" id="PTHR43249">
    <property type="entry name" value="UDP-N-ACETYL-2-AMINO-2-DEOXY-D-GLUCURONATE OXIDASE"/>
    <property type="match status" value="1"/>
</dbReference>
<dbReference type="InterPro" id="IPR052515">
    <property type="entry name" value="Gfo/Idh/MocA_Oxidoreductase"/>
</dbReference>
<protein>
    <submittedName>
        <fullName evidence="3">Oxidoreductase</fullName>
    </submittedName>
</protein>
<dbReference type="InterPro" id="IPR036291">
    <property type="entry name" value="NAD(P)-bd_dom_sf"/>
</dbReference>
<dbReference type="InterPro" id="IPR000683">
    <property type="entry name" value="Gfo/Idh/MocA-like_OxRdtase_N"/>
</dbReference>
<dbReference type="RefSeq" id="WP_281818522.1">
    <property type="nucleotide sequence ID" value="NZ_BRLB01000017.1"/>
</dbReference>
<keyword evidence="4" id="KW-1185">Reference proteome</keyword>
<dbReference type="SUPFAM" id="SSF51735">
    <property type="entry name" value="NAD(P)-binding Rossmann-fold domains"/>
    <property type="match status" value="1"/>
</dbReference>
<dbReference type="Pfam" id="PF01408">
    <property type="entry name" value="GFO_IDH_MocA"/>
    <property type="match status" value="1"/>
</dbReference>
<dbReference type="GO" id="GO:0000166">
    <property type="term" value="F:nucleotide binding"/>
    <property type="evidence" value="ECO:0007669"/>
    <property type="project" value="InterPro"/>
</dbReference>
<gene>
    <name evidence="3" type="ORF">SH1V18_39290</name>
</gene>
<feature type="domain" description="Gfo/Idh/MocA-like oxidoreductase N-terminal" evidence="1">
    <location>
        <begin position="5"/>
        <end position="125"/>
    </location>
</feature>
<name>A0A9W5YGE4_9FIRM</name>
<evidence type="ECO:0000313" key="3">
    <source>
        <dbReference type="EMBL" id="GKX31449.1"/>
    </source>
</evidence>
<accession>A0A9W5YGE4</accession>
<dbReference type="Gene3D" id="3.30.360.10">
    <property type="entry name" value="Dihydrodipicolinate Reductase, domain 2"/>
    <property type="match status" value="1"/>
</dbReference>
<organism evidence="3 4">
    <name type="scientific">Vallitalea longa</name>
    <dbReference type="NCBI Taxonomy" id="2936439"/>
    <lineage>
        <taxon>Bacteria</taxon>
        <taxon>Bacillati</taxon>
        <taxon>Bacillota</taxon>
        <taxon>Clostridia</taxon>
        <taxon>Lachnospirales</taxon>
        <taxon>Vallitaleaceae</taxon>
        <taxon>Vallitalea</taxon>
    </lineage>
</organism>
<sequence>MDKVRLGIVGIGNMGSSHSRKLIDGEVENGVLVAVCDIKEERLKWAKENLGDDILTFDSIDAMIESGECDALIIATPHYNHPTMGIQTLKAGLHVLVEKPIGVYTKAVEELNKVAAVSDKVFTVMYNQRTNPLYQKVKEMVDGGELGEIMRVNWVITNWFRTERYYESGGWRATWKGEGGGVLLNQCPHQIDLIQWLCGLPKRVRAFAKYGQYHNIEVEDDVTAYFEYENGATGTFITSTGETPGTNRLEITGENGKLVVEGGKLTFYKNEVSMYKYSKTTDELFKKPEVEVKEIEVFGKMTAHVGIMQNFVNAILKNEKQLAPGIEGINGLSLSNAMHMSSWIDDWVDLPIDGSRYKELLDEKINNSVYKKVTKEVTADLTGSH</sequence>
<dbReference type="InterPro" id="IPR055170">
    <property type="entry name" value="GFO_IDH_MocA-like_dom"/>
</dbReference>
<evidence type="ECO:0000313" key="4">
    <source>
        <dbReference type="Proteomes" id="UP001144256"/>
    </source>
</evidence>
<feature type="domain" description="GFO/IDH/MocA-like oxidoreductase" evidence="2">
    <location>
        <begin position="134"/>
        <end position="258"/>
    </location>
</feature>
<evidence type="ECO:0000259" key="2">
    <source>
        <dbReference type="Pfam" id="PF22725"/>
    </source>
</evidence>
<comment type="caution">
    <text evidence="3">The sequence shown here is derived from an EMBL/GenBank/DDBJ whole genome shotgun (WGS) entry which is preliminary data.</text>
</comment>
<proteinExistence type="predicted"/>
<dbReference type="Proteomes" id="UP001144256">
    <property type="component" value="Unassembled WGS sequence"/>
</dbReference>
<dbReference type="Pfam" id="PF22725">
    <property type="entry name" value="GFO_IDH_MocA_C3"/>
    <property type="match status" value="1"/>
</dbReference>
<evidence type="ECO:0000259" key="1">
    <source>
        <dbReference type="Pfam" id="PF01408"/>
    </source>
</evidence>
<dbReference type="PANTHER" id="PTHR43249:SF1">
    <property type="entry name" value="D-GLUCOSIDE 3-DEHYDROGENASE"/>
    <property type="match status" value="1"/>
</dbReference>